<dbReference type="InterPro" id="IPR036034">
    <property type="entry name" value="PDZ_sf"/>
</dbReference>
<keyword evidence="1" id="KW-0378">Hydrolase</keyword>
<dbReference type="AlphaFoldDB" id="A0A377C3S2"/>
<gene>
    <name evidence="1" type="primary">degQ_3</name>
    <name evidence="1" type="ORF">NCTC13148_03351</name>
</gene>
<dbReference type="Gene3D" id="2.30.42.10">
    <property type="match status" value="1"/>
</dbReference>
<proteinExistence type="predicted"/>
<dbReference type="Proteomes" id="UP000254255">
    <property type="component" value="Unassembled WGS sequence"/>
</dbReference>
<dbReference type="EC" id="3.4.21.-" evidence="1"/>
<reference evidence="1 2" key="1">
    <citation type="submission" date="2018-06" db="EMBL/GenBank/DDBJ databases">
        <authorList>
            <consortium name="Pathogen Informatics"/>
            <person name="Doyle S."/>
        </authorList>
    </citation>
    <scope>NUCLEOTIDE SEQUENCE [LARGE SCALE GENOMIC DNA]</scope>
    <source>
        <strain evidence="1 2">NCTC13148</strain>
    </source>
</reference>
<evidence type="ECO:0000313" key="1">
    <source>
        <dbReference type="EMBL" id="STL83822.1"/>
    </source>
</evidence>
<name>A0A377C3S2_ECOLX</name>
<dbReference type="GO" id="GO:0006508">
    <property type="term" value="P:proteolysis"/>
    <property type="evidence" value="ECO:0007669"/>
    <property type="project" value="UniProtKB-KW"/>
</dbReference>
<keyword evidence="1" id="KW-0645">Protease</keyword>
<protein>
    <submittedName>
        <fullName evidence="1">Serine endoprotease</fullName>
        <ecNumber evidence="1">3.4.21.-</ecNumber>
        <ecNumber evidence="1">3.4.21.107</ecNumber>
    </submittedName>
</protein>
<dbReference type="EMBL" id="UGET01000004">
    <property type="protein sequence ID" value="STL83822.1"/>
    <property type="molecule type" value="Genomic_DNA"/>
</dbReference>
<dbReference type="GO" id="GO:0008233">
    <property type="term" value="F:peptidase activity"/>
    <property type="evidence" value="ECO:0007669"/>
    <property type="project" value="UniProtKB-KW"/>
</dbReference>
<dbReference type="EC" id="3.4.21.107" evidence="1"/>
<accession>A0A377C3S2</accession>
<evidence type="ECO:0000313" key="2">
    <source>
        <dbReference type="Proteomes" id="UP000254255"/>
    </source>
</evidence>
<sequence length="69" mass="7707">MAAKVLKSMKLSKEAQLLRLACQKDDVIIGVNRDRVNSIAEMRKVLAAKPAIIALQIVRGNESIYLLMR</sequence>
<organism evidence="1 2">
    <name type="scientific">Escherichia coli</name>
    <dbReference type="NCBI Taxonomy" id="562"/>
    <lineage>
        <taxon>Bacteria</taxon>
        <taxon>Pseudomonadati</taxon>
        <taxon>Pseudomonadota</taxon>
        <taxon>Gammaproteobacteria</taxon>
        <taxon>Enterobacterales</taxon>
        <taxon>Enterobacteriaceae</taxon>
        <taxon>Escherichia</taxon>
    </lineage>
</organism>
<dbReference type="SUPFAM" id="SSF50156">
    <property type="entry name" value="PDZ domain-like"/>
    <property type="match status" value="1"/>
</dbReference>